<reference evidence="3" key="1">
    <citation type="journal article" date="2014" name="Science">
        <title>Ancient hybridizations among the ancestral genomes of bread wheat.</title>
        <authorList>
            <consortium name="International Wheat Genome Sequencing Consortium,"/>
            <person name="Marcussen T."/>
            <person name="Sandve S.R."/>
            <person name="Heier L."/>
            <person name="Spannagl M."/>
            <person name="Pfeifer M."/>
            <person name="Jakobsen K.S."/>
            <person name="Wulff B.B."/>
            <person name="Steuernagel B."/>
            <person name="Mayer K.F."/>
            <person name="Olsen O.A."/>
        </authorList>
    </citation>
    <scope>NUCLEOTIDE SEQUENCE [LARGE SCALE GENOMIC DNA]</scope>
    <source>
        <strain evidence="3">cv. AL8/78</strain>
    </source>
</reference>
<accession>A0A453CWR8</accession>
<dbReference type="Gramene" id="AET2Gv20995300.4">
    <property type="protein sequence ID" value="AET2Gv20995300.4"/>
    <property type="gene ID" value="AET2Gv20995300"/>
</dbReference>
<reference evidence="2" key="3">
    <citation type="journal article" date="2017" name="Nature">
        <title>Genome sequence of the progenitor of the wheat D genome Aegilops tauschii.</title>
        <authorList>
            <person name="Luo M.C."/>
            <person name="Gu Y.Q."/>
            <person name="Puiu D."/>
            <person name="Wang H."/>
            <person name="Twardziok S.O."/>
            <person name="Deal K.R."/>
            <person name="Huo N."/>
            <person name="Zhu T."/>
            <person name="Wang L."/>
            <person name="Wang Y."/>
            <person name="McGuire P.E."/>
            <person name="Liu S."/>
            <person name="Long H."/>
            <person name="Ramasamy R.K."/>
            <person name="Rodriguez J.C."/>
            <person name="Van S.L."/>
            <person name="Yuan L."/>
            <person name="Wang Z."/>
            <person name="Xia Z."/>
            <person name="Xiao L."/>
            <person name="Anderson O.D."/>
            <person name="Ouyang S."/>
            <person name="Liang Y."/>
            <person name="Zimin A.V."/>
            <person name="Pertea G."/>
            <person name="Qi P."/>
            <person name="Bennetzen J.L."/>
            <person name="Dai X."/>
            <person name="Dawson M.W."/>
            <person name="Muller H.G."/>
            <person name="Kugler K."/>
            <person name="Rivarola-Duarte L."/>
            <person name="Spannagl M."/>
            <person name="Mayer K.F.X."/>
            <person name="Lu F.H."/>
            <person name="Bevan M.W."/>
            <person name="Leroy P."/>
            <person name="Li P."/>
            <person name="You F.M."/>
            <person name="Sun Q."/>
            <person name="Liu Z."/>
            <person name="Lyons E."/>
            <person name="Wicker T."/>
            <person name="Salzberg S.L."/>
            <person name="Devos K.M."/>
            <person name="Dvorak J."/>
        </authorList>
    </citation>
    <scope>NUCLEOTIDE SEQUENCE [LARGE SCALE GENOMIC DNA]</scope>
    <source>
        <strain evidence="2">cv. AL8/78</strain>
    </source>
</reference>
<reference evidence="2" key="5">
    <citation type="journal article" date="2021" name="G3 (Bethesda)">
        <title>Aegilops tauschii genome assembly Aet v5.0 features greater sequence contiguity and improved annotation.</title>
        <authorList>
            <person name="Wang L."/>
            <person name="Zhu T."/>
            <person name="Rodriguez J.C."/>
            <person name="Deal K.R."/>
            <person name="Dubcovsky J."/>
            <person name="McGuire P.E."/>
            <person name="Lux T."/>
            <person name="Spannagl M."/>
            <person name="Mayer K.F.X."/>
            <person name="Baldrich P."/>
            <person name="Meyers B.C."/>
            <person name="Huo N."/>
            <person name="Gu Y.Q."/>
            <person name="Zhou H."/>
            <person name="Devos K.M."/>
            <person name="Bennetzen J.L."/>
            <person name="Unver T."/>
            <person name="Budak H."/>
            <person name="Gulick P.J."/>
            <person name="Galiba G."/>
            <person name="Kalapos B."/>
            <person name="Nelson D.R."/>
            <person name="Li P."/>
            <person name="You F.M."/>
            <person name="Luo M.C."/>
            <person name="Dvorak J."/>
        </authorList>
    </citation>
    <scope>NUCLEOTIDE SEQUENCE [LARGE SCALE GENOMIC DNA]</scope>
    <source>
        <strain evidence="2">cv. AL8/78</strain>
    </source>
</reference>
<sequence>APRRHARAPHRAAWPPPSRRRGSCRRRPCVPGHRRVPDHGQML</sequence>
<reference evidence="3" key="2">
    <citation type="journal article" date="2017" name="Nat. Plants">
        <title>The Aegilops tauschii genome reveals multiple impacts of transposons.</title>
        <authorList>
            <person name="Zhao G."/>
            <person name="Zou C."/>
            <person name="Li K."/>
            <person name="Wang K."/>
            <person name="Li T."/>
            <person name="Gao L."/>
            <person name="Zhang X."/>
            <person name="Wang H."/>
            <person name="Yang Z."/>
            <person name="Liu X."/>
            <person name="Jiang W."/>
            <person name="Mao L."/>
            <person name="Kong X."/>
            <person name="Jiao Y."/>
            <person name="Jia J."/>
        </authorList>
    </citation>
    <scope>NUCLEOTIDE SEQUENCE [LARGE SCALE GENOMIC DNA]</scope>
    <source>
        <strain evidence="3">cv. AL8/78</strain>
    </source>
</reference>
<dbReference type="AlphaFoldDB" id="A0A453CWR8"/>
<feature type="compositionally biased region" description="Basic residues" evidence="1">
    <location>
        <begin position="18"/>
        <end position="36"/>
    </location>
</feature>
<evidence type="ECO:0000313" key="2">
    <source>
        <dbReference type="EnsemblPlants" id="AET2Gv20995300.4"/>
    </source>
</evidence>
<evidence type="ECO:0000256" key="1">
    <source>
        <dbReference type="SAM" id="MobiDB-lite"/>
    </source>
</evidence>
<reference evidence="2" key="4">
    <citation type="submission" date="2019-03" db="UniProtKB">
        <authorList>
            <consortium name="EnsemblPlants"/>
        </authorList>
    </citation>
    <scope>IDENTIFICATION</scope>
</reference>
<dbReference type="EnsemblPlants" id="AET2Gv20995300.4">
    <property type="protein sequence ID" value="AET2Gv20995300.4"/>
    <property type="gene ID" value="AET2Gv20995300"/>
</dbReference>
<proteinExistence type="predicted"/>
<feature type="region of interest" description="Disordered" evidence="1">
    <location>
        <begin position="1"/>
        <end position="43"/>
    </location>
</feature>
<protein>
    <submittedName>
        <fullName evidence="2">Uncharacterized protein</fullName>
    </submittedName>
</protein>
<organism evidence="2 3">
    <name type="scientific">Aegilops tauschii subsp. strangulata</name>
    <name type="common">Goatgrass</name>
    <dbReference type="NCBI Taxonomy" id="200361"/>
    <lineage>
        <taxon>Eukaryota</taxon>
        <taxon>Viridiplantae</taxon>
        <taxon>Streptophyta</taxon>
        <taxon>Embryophyta</taxon>
        <taxon>Tracheophyta</taxon>
        <taxon>Spermatophyta</taxon>
        <taxon>Magnoliopsida</taxon>
        <taxon>Liliopsida</taxon>
        <taxon>Poales</taxon>
        <taxon>Poaceae</taxon>
        <taxon>BOP clade</taxon>
        <taxon>Pooideae</taxon>
        <taxon>Triticodae</taxon>
        <taxon>Triticeae</taxon>
        <taxon>Triticinae</taxon>
        <taxon>Aegilops</taxon>
    </lineage>
</organism>
<feature type="compositionally biased region" description="Basic residues" evidence="1">
    <location>
        <begin position="1"/>
        <end position="10"/>
    </location>
</feature>
<name>A0A453CWR8_AEGTS</name>
<keyword evidence="3" id="KW-1185">Reference proteome</keyword>
<dbReference type="Proteomes" id="UP000015105">
    <property type="component" value="Chromosome 2D"/>
</dbReference>
<evidence type="ECO:0000313" key="3">
    <source>
        <dbReference type="Proteomes" id="UP000015105"/>
    </source>
</evidence>